<dbReference type="PANTHER" id="PTHR12069:SF0">
    <property type="entry name" value="DNA-DIRECTED RNA POLYMERASE III SUBUNIT RPC5"/>
    <property type="match status" value="1"/>
</dbReference>
<evidence type="ECO:0000313" key="2">
    <source>
        <dbReference type="EMBL" id="KAK0636821.1"/>
    </source>
</evidence>
<protein>
    <submittedName>
        <fullName evidence="2">Uncharacterized protein</fullName>
    </submittedName>
</protein>
<dbReference type="GO" id="GO:0042797">
    <property type="term" value="P:tRNA transcription by RNA polymerase III"/>
    <property type="evidence" value="ECO:0007669"/>
    <property type="project" value="TreeGrafter"/>
</dbReference>
<comment type="caution">
    <text evidence="2">The sequence shown here is derived from an EMBL/GenBank/DDBJ whole genome shotgun (WGS) entry which is preliminary data.</text>
</comment>
<dbReference type="Pfam" id="PF04801">
    <property type="entry name" value="RPC5"/>
    <property type="match status" value="1"/>
</dbReference>
<feature type="region of interest" description="Disordered" evidence="1">
    <location>
        <begin position="210"/>
        <end position="229"/>
    </location>
</feature>
<proteinExistence type="predicted"/>
<dbReference type="AlphaFoldDB" id="A0AA39XNF6"/>
<sequence length="360" mass="37836">MASPNPPREVSEEGDDPIVASYSVFIKPELPKHRKLVVLEIVNKTSQDPAHIRVPRIRELRIKPKTGMYEVDVPVDVGNSYDRGKGVAWGTALTKSMETKRGGSLGLAGGFGVGAPPVRGGGRRGGAGGGGIGGGGDDDRGNGQLSWVEATRQGKVLRTQTLGGGESAEEVNTNHMVGVFKGKNLHLTPVSSIVHLRPVPHHLDAATEQERLSRPAAGGPAAGSAADKSAGRAIHMTLKAAMDEDGVSTETIADRLRAVQSESWQRMQWVQDESADAWGAYNECLFLRSAAGAATAATKHDGDDKGKELAAAAADGVEDNDDSGAPDLVDRVPRLKTSWGGDELLRAVSGIKKDDPKPGE</sequence>
<feature type="compositionally biased region" description="Gly residues" evidence="1">
    <location>
        <begin position="121"/>
        <end position="135"/>
    </location>
</feature>
<feature type="region of interest" description="Disordered" evidence="1">
    <location>
        <begin position="297"/>
        <end position="328"/>
    </location>
</feature>
<gene>
    <name evidence="2" type="ORF">B0T17DRAFT_473411</name>
</gene>
<organism evidence="2 3">
    <name type="scientific">Bombardia bombarda</name>
    <dbReference type="NCBI Taxonomy" id="252184"/>
    <lineage>
        <taxon>Eukaryota</taxon>
        <taxon>Fungi</taxon>
        <taxon>Dikarya</taxon>
        <taxon>Ascomycota</taxon>
        <taxon>Pezizomycotina</taxon>
        <taxon>Sordariomycetes</taxon>
        <taxon>Sordariomycetidae</taxon>
        <taxon>Sordariales</taxon>
        <taxon>Lasiosphaeriaceae</taxon>
        <taxon>Bombardia</taxon>
    </lineage>
</organism>
<feature type="non-terminal residue" evidence="2">
    <location>
        <position position="1"/>
    </location>
</feature>
<name>A0AA39XNF6_9PEZI</name>
<evidence type="ECO:0000313" key="3">
    <source>
        <dbReference type="Proteomes" id="UP001174934"/>
    </source>
</evidence>
<evidence type="ECO:0000256" key="1">
    <source>
        <dbReference type="SAM" id="MobiDB-lite"/>
    </source>
</evidence>
<dbReference type="InterPro" id="IPR006886">
    <property type="entry name" value="RNA_pol_III_Rpc5"/>
</dbReference>
<reference evidence="2" key="1">
    <citation type="submission" date="2023-06" db="EMBL/GenBank/DDBJ databases">
        <title>Genome-scale phylogeny and comparative genomics of the fungal order Sordariales.</title>
        <authorList>
            <consortium name="Lawrence Berkeley National Laboratory"/>
            <person name="Hensen N."/>
            <person name="Bonometti L."/>
            <person name="Westerberg I."/>
            <person name="Brannstrom I.O."/>
            <person name="Guillou S."/>
            <person name="Cros-Aarteil S."/>
            <person name="Calhoun S."/>
            <person name="Haridas S."/>
            <person name="Kuo A."/>
            <person name="Mondo S."/>
            <person name="Pangilinan J."/>
            <person name="Riley R."/>
            <person name="LaButti K."/>
            <person name="Andreopoulos B."/>
            <person name="Lipzen A."/>
            <person name="Chen C."/>
            <person name="Yanf M."/>
            <person name="Daum C."/>
            <person name="Ng V."/>
            <person name="Clum A."/>
            <person name="Steindorff A."/>
            <person name="Ohm R."/>
            <person name="Martin F."/>
            <person name="Silar P."/>
            <person name="Natvig D."/>
            <person name="Lalanne C."/>
            <person name="Gautier V."/>
            <person name="Ament-velasquez S.L."/>
            <person name="Kruys A."/>
            <person name="Hutchinson M.I."/>
            <person name="Powell A.J."/>
            <person name="Barry K."/>
            <person name="Miller A.N."/>
            <person name="Grigoriev I.V."/>
            <person name="Debuchy R."/>
            <person name="Gladieux P."/>
            <person name="Thoren M.H."/>
            <person name="Johannesson H."/>
        </authorList>
    </citation>
    <scope>NUCLEOTIDE SEQUENCE</scope>
    <source>
        <strain evidence="2">SMH3391-2</strain>
    </source>
</reference>
<feature type="region of interest" description="Disordered" evidence="1">
    <location>
        <begin position="121"/>
        <end position="143"/>
    </location>
</feature>
<keyword evidence="3" id="KW-1185">Reference proteome</keyword>
<accession>A0AA39XNF6</accession>
<dbReference type="EMBL" id="JAULSR010000001">
    <property type="protein sequence ID" value="KAK0636821.1"/>
    <property type="molecule type" value="Genomic_DNA"/>
</dbReference>
<dbReference type="GO" id="GO:0005666">
    <property type="term" value="C:RNA polymerase III complex"/>
    <property type="evidence" value="ECO:0007669"/>
    <property type="project" value="TreeGrafter"/>
</dbReference>
<dbReference type="Proteomes" id="UP001174934">
    <property type="component" value="Unassembled WGS sequence"/>
</dbReference>
<feature type="compositionally biased region" description="Low complexity" evidence="1">
    <location>
        <begin position="214"/>
        <end position="229"/>
    </location>
</feature>
<dbReference type="PANTHER" id="PTHR12069">
    <property type="entry name" value="DNA-DIRECTED RNA POLYMERASES III 80 KDA POLYPEPTIDE RNA POLYMERASE III SUBUNIT 5"/>
    <property type="match status" value="1"/>
</dbReference>
<feature type="compositionally biased region" description="Basic and acidic residues" evidence="1">
    <location>
        <begin position="298"/>
        <end position="308"/>
    </location>
</feature>